<keyword evidence="1" id="KW-0812">Transmembrane</keyword>
<dbReference type="GO" id="GO:0005886">
    <property type="term" value="C:plasma membrane"/>
    <property type="evidence" value="ECO:0007669"/>
    <property type="project" value="TreeGrafter"/>
</dbReference>
<feature type="transmembrane region" description="Helical" evidence="1">
    <location>
        <begin position="117"/>
        <end position="140"/>
    </location>
</feature>
<organism evidence="2 3">
    <name type="scientific">Faecalibacterium prausnitzii</name>
    <dbReference type="NCBI Taxonomy" id="853"/>
    <lineage>
        <taxon>Bacteria</taxon>
        <taxon>Bacillati</taxon>
        <taxon>Bacillota</taxon>
        <taxon>Clostridia</taxon>
        <taxon>Eubacteriales</taxon>
        <taxon>Oscillospiraceae</taxon>
        <taxon>Faecalibacterium</taxon>
    </lineage>
</organism>
<feature type="transmembrane region" description="Helical" evidence="1">
    <location>
        <begin position="161"/>
        <end position="183"/>
    </location>
</feature>
<accession>A0A291TCK2</accession>
<dbReference type="EMBL" id="CP023819">
    <property type="protein sequence ID" value="ATL90845.1"/>
    <property type="molecule type" value="Genomic_DNA"/>
</dbReference>
<dbReference type="InterPro" id="IPR001927">
    <property type="entry name" value="Na/Gal_symport"/>
</dbReference>
<dbReference type="RefSeq" id="WP_098924602.1">
    <property type="nucleotide sequence ID" value="NZ_CP023819.1"/>
</dbReference>
<dbReference type="GO" id="GO:0015293">
    <property type="term" value="F:symporter activity"/>
    <property type="evidence" value="ECO:0007669"/>
    <property type="project" value="InterPro"/>
</dbReference>
<name>A0A291TCK2_9FIRM</name>
<proteinExistence type="predicted"/>
<feature type="transmembrane region" description="Helical" evidence="1">
    <location>
        <begin position="390"/>
        <end position="411"/>
    </location>
</feature>
<dbReference type="PANTHER" id="PTHR11328">
    <property type="entry name" value="MAJOR FACILITATOR SUPERFAMILY DOMAIN-CONTAINING PROTEIN"/>
    <property type="match status" value="1"/>
</dbReference>
<feature type="transmembrane region" description="Helical" evidence="1">
    <location>
        <begin position="277"/>
        <end position="298"/>
    </location>
</feature>
<feature type="transmembrane region" description="Helical" evidence="1">
    <location>
        <begin position="417"/>
        <end position="442"/>
    </location>
</feature>
<protein>
    <submittedName>
        <fullName evidence="2">MFS transporter</fullName>
    </submittedName>
</protein>
<dbReference type="Gene3D" id="1.20.1250.20">
    <property type="entry name" value="MFS general substrate transporter like domains"/>
    <property type="match status" value="2"/>
</dbReference>
<dbReference type="Proteomes" id="UP000223709">
    <property type="component" value="Chromosome"/>
</dbReference>
<dbReference type="CDD" id="cd17332">
    <property type="entry name" value="MFS_MelB_like"/>
    <property type="match status" value="1"/>
</dbReference>
<sequence length="462" mass="50083">MANEMQKTTPFGMRDKVGYMFGDFANDFTFILSSSFLMKFYTDVMGVSAGVVGMIMMIARFVDAFTDVTMGQIVDRSKPTKDGKFRPWLKRMCGPVAIASFLIFQSGLAGMSYGFKVAWLFVTYILWGSIFYTSVNIPYGSMASAISADPKDRAELSTWRTIGSTLASLVIGVGTPMVAYVTVNGQTVLSGSRMTIIAGVFSVCAILCYLLCFNLVRERVDVPANNSKMDIGKMLKSVFTNRALLGIIAAALFLLLAMLTMQGMAGYVFPNFYGSAAAQSTASLLSSVLILLVCAPFASKLASRFGKKELATVSCIVATVLEVICFVLKPANVWVYVGFFCAAFICLGFFNTIIWAMITDVIDDSEVRNGIREDGTIYAVYSFARKLGQAFSSGLTGGLLTMIGYSAATAFDPEVTMGIFNISCIAPAIGFVAVALSLFFIYPLTKQKVEENVAALAQRHNK</sequence>
<evidence type="ECO:0000256" key="1">
    <source>
        <dbReference type="SAM" id="Phobius"/>
    </source>
</evidence>
<dbReference type="InterPro" id="IPR039672">
    <property type="entry name" value="MFS_2"/>
</dbReference>
<feature type="transmembrane region" description="Helical" evidence="1">
    <location>
        <begin position="92"/>
        <end position="111"/>
    </location>
</feature>
<keyword evidence="1" id="KW-1133">Transmembrane helix</keyword>
<dbReference type="InterPro" id="IPR036259">
    <property type="entry name" value="MFS_trans_sf"/>
</dbReference>
<dbReference type="GO" id="GO:0006814">
    <property type="term" value="P:sodium ion transport"/>
    <property type="evidence" value="ECO:0007669"/>
    <property type="project" value="InterPro"/>
</dbReference>
<dbReference type="GO" id="GO:0008643">
    <property type="term" value="P:carbohydrate transport"/>
    <property type="evidence" value="ECO:0007669"/>
    <property type="project" value="InterPro"/>
</dbReference>
<keyword evidence="1" id="KW-0472">Membrane</keyword>
<evidence type="ECO:0000313" key="2">
    <source>
        <dbReference type="EMBL" id="ATL90845.1"/>
    </source>
</evidence>
<dbReference type="PANTHER" id="PTHR11328:SF24">
    <property type="entry name" value="MAJOR FACILITATOR SUPERFAMILY (MFS) PROFILE DOMAIN-CONTAINING PROTEIN"/>
    <property type="match status" value="1"/>
</dbReference>
<gene>
    <name evidence="2" type="ORF">CRH10_11360</name>
</gene>
<feature type="transmembrane region" description="Helical" evidence="1">
    <location>
        <begin position="310"/>
        <end position="329"/>
    </location>
</feature>
<dbReference type="Pfam" id="PF13347">
    <property type="entry name" value="MFS_2"/>
    <property type="match status" value="1"/>
</dbReference>
<feature type="transmembrane region" description="Helical" evidence="1">
    <location>
        <begin position="47"/>
        <end position="71"/>
    </location>
</feature>
<dbReference type="NCBIfam" id="TIGR00792">
    <property type="entry name" value="gph"/>
    <property type="match status" value="1"/>
</dbReference>
<feature type="transmembrane region" description="Helical" evidence="1">
    <location>
        <begin position="335"/>
        <end position="358"/>
    </location>
</feature>
<dbReference type="SUPFAM" id="SSF103473">
    <property type="entry name" value="MFS general substrate transporter"/>
    <property type="match status" value="1"/>
</dbReference>
<reference evidence="2 3" key="1">
    <citation type="submission" date="2017-10" db="EMBL/GenBank/DDBJ databases">
        <title>Complete Genome Sequence of Faecalibacterium prausnitzii isolated from the gut of healthy adult Indian.</title>
        <authorList>
            <person name="Bag S."/>
            <person name="Ghosh T.S."/>
            <person name="Das B."/>
        </authorList>
    </citation>
    <scope>NUCLEOTIDE SEQUENCE [LARGE SCALE GENOMIC DNA]</scope>
    <source>
        <strain evidence="2 3">Indica</strain>
    </source>
</reference>
<feature type="transmembrane region" description="Helical" evidence="1">
    <location>
        <begin position="195"/>
        <end position="216"/>
    </location>
</feature>
<dbReference type="AlphaFoldDB" id="A0A291TCK2"/>
<feature type="transmembrane region" description="Helical" evidence="1">
    <location>
        <begin position="243"/>
        <end position="265"/>
    </location>
</feature>
<evidence type="ECO:0000313" key="3">
    <source>
        <dbReference type="Proteomes" id="UP000223709"/>
    </source>
</evidence>